<dbReference type="InterPro" id="IPR024072">
    <property type="entry name" value="DHFR-like_dom_sf"/>
</dbReference>
<comment type="catalytic activity">
    <reaction evidence="12 14">
        <text>5-amino-6-(5-phospho-D-ribitylamino)uracil + NADP(+) = 5-amino-6-(5-phospho-D-ribosylamino)uracil + NADPH + H(+)</text>
        <dbReference type="Rhea" id="RHEA:17845"/>
        <dbReference type="ChEBI" id="CHEBI:15378"/>
        <dbReference type="ChEBI" id="CHEBI:57783"/>
        <dbReference type="ChEBI" id="CHEBI:58349"/>
        <dbReference type="ChEBI" id="CHEBI:58421"/>
        <dbReference type="ChEBI" id="CHEBI:58453"/>
        <dbReference type="EC" id="1.1.1.193"/>
    </reaction>
</comment>
<evidence type="ECO:0000256" key="5">
    <source>
        <dbReference type="ARBA" id="ARBA00007417"/>
    </source>
</evidence>
<dbReference type="InterPro" id="IPR050765">
    <property type="entry name" value="Riboflavin_Biosynth_HTPR"/>
</dbReference>
<keyword evidence="17" id="KW-1185">Reference proteome</keyword>
<dbReference type="EMBL" id="JBHTOP010000002">
    <property type="protein sequence ID" value="MFD1670611.1"/>
    <property type="molecule type" value="Genomic_DNA"/>
</dbReference>
<name>A0ABW4J4Q6_9LACO</name>
<dbReference type="InterPro" id="IPR002125">
    <property type="entry name" value="CMP_dCMP_dom"/>
</dbReference>
<gene>
    <name evidence="16" type="primary">ribD</name>
    <name evidence="16" type="ORF">ACFQ5M_00720</name>
</gene>
<accession>A0ABW4J4Q6</accession>
<evidence type="ECO:0000256" key="8">
    <source>
        <dbReference type="ARBA" id="ARBA00022833"/>
    </source>
</evidence>
<keyword evidence="6 14" id="KW-0686">Riboflavin biosynthesis</keyword>
<comment type="similarity">
    <text evidence="4 14">In the N-terminal section; belongs to the cytidine and deoxycytidylate deaminase family.</text>
</comment>
<evidence type="ECO:0000259" key="15">
    <source>
        <dbReference type="PROSITE" id="PS51747"/>
    </source>
</evidence>
<feature type="domain" description="CMP/dCMP-type deaminase" evidence="15">
    <location>
        <begin position="2"/>
        <end position="117"/>
    </location>
</feature>
<evidence type="ECO:0000256" key="6">
    <source>
        <dbReference type="ARBA" id="ARBA00022619"/>
    </source>
</evidence>
<keyword evidence="9 14" id="KW-0521">NADP</keyword>
<dbReference type="GO" id="GO:0008703">
    <property type="term" value="F:5-amino-6-(5-phosphoribosylamino)uracil reductase activity"/>
    <property type="evidence" value="ECO:0007669"/>
    <property type="project" value="UniProtKB-EC"/>
</dbReference>
<dbReference type="InterPro" id="IPR002734">
    <property type="entry name" value="RibDG_C"/>
</dbReference>
<evidence type="ECO:0000256" key="14">
    <source>
        <dbReference type="PIRNR" id="PIRNR006769"/>
    </source>
</evidence>
<evidence type="ECO:0000256" key="11">
    <source>
        <dbReference type="ARBA" id="ARBA00023268"/>
    </source>
</evidence>
<comment type="function">
    <text evidence="1 14">Converts 2,5-diamino-6-(ribosylamino)-4(3h)-pyrimidinone 5'-phosphate into 5-amino-6-(ribosylamino)-2,4(1h,3h)-pyrimidinedione 5'-phosphate.</text>
</comment>
<dbReference type="PIRSF" id="PIRSF006769">
    <property type="entry name" value="RibD"/>
    <property type="match status" value="1"/>
</dbReference>
<dbReference type="PROSITE" id="PS51747">
    <property type="entry name" value="CYT_DCMP_DEAMINASES_2"/>
    <property type="match status" value="1"/>
</dbReference>
<dbReference type="PROSITE" id="PS00903">
    <property type="entry name" value="CYT_DCMP_DEAMINASES_1"/>
    <property type="match status" value="1"/>
</dbReference>
<dbReference type="GO" id="GO:0008835">
    <property type="term" value="F:diaminohydroxyphosphoribosylaminopyrimidine deaminase activity"/>
    <property type="evidence" value="ECO:0007669"/>
    <property type="project" value="UniProtKB-EC"/>
</dbReference>
<dbReference type="PANTHER" id="PTHR38011:SF7">
    <property type="entry name" value="2,5-DIAMINO-6-RIBOSYLAMINO-4(3H)-PYRIMIDINONE 5'-PHOSPHATE REDUCTASE"/>
    <property type="match status" value="1"/>
</dbReference>
<dbReference type="PANTHER" id="PTHR38011">
    <property type="entry name" value="DIHYDROFOLATE REDUCTASE FAMILY PROTEIN (AFU_ORTHOLOGUE AFUA_8G06820)"/>
    <property type="match status" value="1"/>
</dbReference>
<dbReference type="EC" id="1.1.1.193" evidence="14"/>
<comment type="pathway">
    <text evidence="2 14">Cofactor biosynthesis; riboflavin biosynthesis; 5-amino-6-(D-ribitylamino)uracil from GTP: step 2/4.</text>
</comment>
<keyword evidence="8 14" id="KW-0862">Zinc</keyword>
<dbReference type="Proteomes" id="UP001597267">
    <property type="component" value="Unassembled WGS sequence"/>
</dbReference>
<proteinExistence type="inferred from homology"/>
<comment type="catalytic activity">
    <reaction evidence="13 14">
        <text>2,5-diamino-6-hydroxy-4-(5-phosphoribosylamino)-pyrimidine + H2O + H(+) = 5-amino-6-(5-phospho-D-ribosylamino)uracil + NH4(+)</text>
        <dbReference type="Rhea" id="RHEA:21868"/>
        <dbReference type="ChEBI" id="CHEBI:15377"/>
        <dbReference type="ChEBI" id="CHEBI:15378"/>
        <dbReference type="ChEBI" id="CHEBI:28938"/>
        <dbReference type="ChEBI" id="CHEBI:58453"/>
        <dbReference type="ChEBI" id="CHEBI:58614"/>
        <dbReference type="EC" id="3.5.4.26"/>
    </reaction>
</comment>
<dbReference type="SUPFAM" id="SSF53597">
    <property type="entry name" value="Dihydrofolate reductase-like"/>
    <property type="match status" value="1"/>
</dbReference>
<evidence type="ECO:0000256" key="13">
    <source>
        <dbReference type="ARBA" id="ARBA00049886"/>
    </source>
</evidence>
<protein>
    <recommendedName>
        <fullName evidence="14">Riboflavin biosynthesis protein RibD</fullName>
    </recommendedName>
    <domain>
        <recommendedName>
            <fullName evidence="14">Diaminohydroxyphosphoribosylaminopyrimidine deaminase</fullName>
            <shortName evidence="14">DRAP deaminase</shortName>
            <ecNumber evidence="14">3.5.4.26</ecNumber>
        </recommendedName>
        <alternativeName>
            <fullName evidence="14">Riboflavin-specific deaminase</fullName>
        </alternativeName>
    </domain>
    <domain>
        <recommendedName>
            <fullName evidence="14">5-amino-6-(5-phosphoribosylamino)uracil reductase</fullName>
            <ecNumber evidence="14">1.1.1.193</ecNumber>
        </recommendedName>
        <alternativeName>
            <fullName evidence="14">HTP reductase</fullName>
        </alternativeName>
    </domain>
</protein>
<evidence type="ECO:0000313" key="16">
    <source>
        <dbReference type="EMBL" id="MFD1670611.1"/>
    </source>
</evidence>
<evidence type="ECO:0000256" key="3">
    <source>
        <dbReference type="ARBA" id="ARBA00004910"/>
    </source>
</evidence>
<evidence type="ECO:0000256" key="7">
    <source>
        <dbReference type="ARBA" id="ARBA00022723"/>
    </source>
</evidence>
<dbReference type="Pfam" id="PF01872">
    <property type="entry name" value="RibD_C"/>
    <property type="match status" value="1"/>
</dbReference>
<dbReference type="Gene3D" id="3.40.140.10">
    <property type="entry name" value="Cytidine Deaminase, domain 2"/>
    <property type="match status" value="1"/>
</dbReference>
<dbReference type="Gene3D" id="3.40.430.10">
    <property type="entry name" value="Dihydrofolate Reductase, subunit A"/>
    <property type="match status" value="1"/>
</dbReference>
<keyword evidence="10 14" id="KW-0560">Oxidoreductase</keyword>
<dbReference type="EC" id="3.5.4.26" evidence="14"/>
<reference evidence="17" key="1">
    <citation type="journal article" date="2019" name="Int. J. Syst. Evol. Microbiol.">
        <title>The Global Catalogue of Microorganisms (GCM) 10K type strain sequencing project: providing services to taxonomists for standard genome sequencing and annotation.</title>
        <authorList>
            <consortium name="The Broad Institute Genomics Platform"/>
            <consortium name="The Broad Institute Genome Sequencing Center for Infectious Disease"/>
            <person name="Wu L."/>
            <person name="Ma J."/>
        </authorList>
    </citation>
    <scope>NUCLEOTIDE SEQUENCE [LARGE SCALE GENOMIC DNA]</scope>
    <source>
        <strain evidence="17">CCM 8896</strain>
    </source>
</reference>
<sequence>MTEDTVFMAAAIKLARLGQHQTYKNPLVGAVLVVDDQIIGTGAHLVYGQQHAERQAIASVKDKTQLAKATLYVTLEPCHHTGKQPPCGELIVASGISKVVVAQVDPNPLVAGKGITFLKEHGVAVKTGVLTQEAEALNPFYNFYYRQQRPWITLKQAITLDGKLTQTKGTQTAITDQAVYDYVHRERANYQGILVGSETVLVDNPNLLTTLNLKHPPVRIVLDRRGRTLKQPTLKLFTASDVPVYIFTTQAKSAALPAHCHVFTASQWPIEAVVEKLAALGLQAIYVEGGAAIHQVFLQSGLWEDVITYVAPKIFGQGLTSFTTGTPKSISETLTIETVTKVGSDLRIHAKKGIACLQA</sequence>
<evidence type="ECO:0000256" key="9">
    <source>
        <dbReference type="ARBA" id="ARBA00022857"/>
    </source>
</evidence>
<comment type="similarity">
    <text evidence="5 14">In the C-terminal section; belongs to the HTP reductase family.</text>
</comment>
<comment type="pathway">
    <text evidence="3 14">Cofactor biosynthesis; riboflavin biosynthesis; 5-amino-6-(D-ribitylamino)uracil from GTP: step 3/4.</text>
</comment>
<dbReference type="RefSeq" id="WP_125712543.1">
    <property type="nucleotide sequence ID" value="NZ_JBHTOP010000002.1"/>
</dbReference>
<dbReference type="SUPFAM" id="SSF53927">
    <property type="entry name" value="Cytidine deaminase-like"/>
    <property type="match status" value="1"/>
</dbReference>
<dbReference type="InterPro" id="IPR016193">
    <property type="entry name" value="Cytidine_deaminase-like"/>
</dbReference>
<comment type="cofactor">
    <cofactor evidence="14">
        <name>Zn(2+)</name>
        <dbReference type="ChEBI" id="CHEBI:29105"/>
    </cofactor>
    <text evidence="14">Binds 1 zinc ion.</text>
</comment>
<dbReference type="InterPro" id="IPR004794">
    <property type="entry name" value="Eubact_RibD"/>
</dbReference>
<comment type="caution">
    <text evidence="16">The sequence shown here is derived from an EMBL/GenBank/DDBJ whole genome shotgun (WGS) entry which is preliminary data.</text>
</comment>
<organism evidence="16 17">
    <name type="scientific">Agrilactobacillus yilanensis</name>
    <dbReference type="NCBI Taxonomy" id="2485997"/>
    <lineage>
        <taxon>Bacteria</taxon>
        <taxon>Bacillati</taxon>
        <taxon>Bacillota</taxon>
        <taxon>Bacilli</taxon>
        <taxon>Lactobacillales</taxon>
        <taxon>Lactobacillaceae</taxon>
        <taxon>Agrilactobacillus</taxon>
    </lineage>
</organism>
<evidence type="ECO:0000256" key="12">
    <source>
        <dbReference type="ARBA" id="ARBA00049861"/>
    </source>
</evidence>
<evidence type="ECO:0000256" key="4">
    <source>
        <dbReference type="ARBA" id="ARBA00005259"/>
    </source>
</evidence>
<dbReference type="NCBIfam" id="TIGR00326">
    <property type="entry name" value="eubact_ribD"/>
    <property type="match status" value="1"/>
</dbReference>
<evidence type="ECO:0000313" key="17">
    <source>
        <dbReference type="Proteomes" id="UP001597267"/>
    </source>
</evidence>
<evidence type="ECO:0000256" key="2">
    <source>
        <dbReference type="ARBA" id="ARBA00004882"/>
    </source>
</evidence>
<evidence type="ECO:0000256" key="1">
    <source>
        <dbReference type="ARBA" id="ARBA00002151"/>
    </source>
</evidence>
<keyword evidence="7 14" id="KW-0479">Metal-binding</keyword>
<dbReference type="CDD" id="cd01284">
    <property type="entry name" value="Riboflavin_deaminase-reductase"/>
    <property type="match status" value="1"/>
</dbReference>
<keyword evidence="11" id="KW-0511">Multifunctional enzyme</keyword>
<dbReference type="Pfam" id="PF00383">
    <property type="entry name" value="dCMP_cyt_deam_1"/>
    <property type="match status" value="1"/>
</dbReference>
<keyword evidence="14 16" id="KW-0378">Hydrolase</keyword>
<evidence type="ECO:0000256" key="10">
    <source>
        <dbReference type="ARBA" id="ARBA00023002"/>
    </source>
</evidence>
<dbReference type="InterPro" id="IPR016192">
    <property type="entry name" value="APOBEC/CMP_deaminase_Zn-bd"/>
</dbReference>